<gene>
    <name evidence="1" type="ORF">H6G83_28510</name>
</gene>
<organism evidence="1 2">
    <name type="scientific">Anabaena azotica FACHB-119</name>
    <dbReference type="NCBI Taxonomy" id="947527"/>
    <lineage>
        <taxon>Bacteria</taxon>
        <taxon>Bacillati</taxon>
        <taxon>Cyanobacteriota</taxon>
        <taxon>Cyanophyceae</taxon>
        <taxon>Nostocales</taxon>
        <taxon>Nostocaceae</taxon>
        <taxon>Anabaena</taxon>
        <taxon>Anabaena azotica</taxon>
    </lineage>
</organism>
<dbReference type="EMBL" id="JACJSG010000053">
    <property type="protein sequence ID" value="MBD2504506.1"/>
    <property type="molecule type" value="Genomic_DNA"/>
</dbReference>
<dbReference type="Proteomes" id="UP000661112">
    <property type="component" value="Unassembled WGS sequence"/>
</dbReference>
<dbReference type="Gene3D" id="1.10.3680.10">
    <property type="entry name" value="TerB-like"/>
    <property type="match status" value="1"/>
</dbReference>
<protein>
    <submittedName>
        <fullName evidence="1">Tellurite resistance TerB family protein</fullName>
    </submittedName>
</protein>
<evidence type="ECO:0000313" key="2">
    <source>
        <dbReference type="Proteomes" id="UP000661112"/>
    </source>
</evidence>
<dbReference type="RefSeq" id="WP_190478378.1">
    <property type="nucleotide sequence ID" value="NZ_JACJSG010000053.1"/>
</dbReference>
<reference evidence="1 2" key="1">
    <citation type="journal article" date="2020" name="ISME J.">
        <title>Comparative genomics reveals insights into cyanobacterial evolution and habitat adaptation.</title>
        <authorList>
            <person name="Chen M.Y."/>
            <person name="Teng W.K."/>
            <person name="Zhao L."/>
            <person name="Hu C.X."/>
            <person name="Zhou Y.K."/>
            <person name="Han B.P."/>
            <person name="Song L.R."/>
            <person name="Shu W.S."/>
        </authorList>
    </citation>
    <scope>NUCLEOTIDE SEQUENCE [LARGE SCALE GENOMIC DNA]</scope>
    <source>
        <strain evidence="1 2">FACHB-119</strain>
    </source>
</reference>
<dbReference type="CDD" id="cd07176">
    <property type="entry name" value="terB"/>
    <property type="match status" value="1"/>
</dbReference>
<accession>A0ABR8DD47</accession>
<comment type="caution">
    <text evidence="1">The sequence shown here is derived from an EMBL/GenBank/DDBJ whole genome shotgun (WGS) entry which is preliminary data.</text>
</comment>
<evidence type="ECO:0000313" key="1">
    <source>
        <dbReference type="EMBL" id="MBD2504506.1"/>
    </source>
</evidence>
<dbReference type="InterPro" id="IPR029024">
    <property type="entry name" value="TerB-like"/>
</dbReference>
<name>A0ABR8DD47_9NOST</name>
<proteinExistence type="predicted"/>
<keyword evidence="2" id="KW-1185">Reference proteome</keyword>
<dbReference type="SUPFAM" id="SSF158682">
    <property type="entry name" value="TerB-like"/>
    <property type="match status" value="1"/>
</dbReference>
<sequence>MNLLDTFLGRENQAPESLSSAEAFVAIVLLATASDGNLSDPQERSILGELSRSRPLRSYSTDAIAQLCNKNFIILQRDGFNALFNLAKESLSPDLREAAFAIASDLVLSESHINEEELNFLNDLYQALSISPDIGTRILQAMSLKNQIKGD</sequence>